<dbReference type="Pfam" id="PF24353">
    <property type="entry name" value="DUF7513"/>
    <property type="match status" value="1"/>
</dbReference>
<gene>
    <name evidence="2" type="ORF">Hfx1149_11110</name>
</gene>
<dbReference type="EMBL" id="VZUS01000001">
    <property type="protein sequence ID" value="KAB1188554.1"/>
    <property type="molecule type" value="Genomic_DNA"/>
</dbReference>
<name>A0A643JZH8_9EURY</name>
<protein>
    <recommendedName>
        <fullName evidence="1">DUF7513 domain-containing protein</fullName>
    </recommendedName>
</protein>
<accession>A0A643JZH8</accession>
<dbReference type="AlphaFoldDB" id="A0A643JZH8"/>
<comment type="caution">
    <text evidence="2">The sequence shown here is derived from an EMBL/GenBank/DDBJ whole genome shotgun (WGS) entry which is preliminary data.</text>
</comment>
<proteinExistence type="predicted"/>
<dbReference type="InterPro" id="IPR055935">
    <property type="entry name" value="DUF7513"/>
</dbReference>
<organism evidence="2">
    <name type="scientific">Haloferax sp. CBA1149</name>
    <dbReference type="NCBI Taxonomy" id="2650753"/>
    <lineage>
        <taxon>Archaea</taxon>
        <taxon>Methanobacteriati</taxon>
        <taxon>Methanobacteriota</taxon>
        <taxon>Stenosarchaea group</taxon>
        <taxon>Halobacteria</taxon>
        <taxon>Halobacteriales</taxon>
        <taxon>Haloferacaceae</taxon>
        <taxon>Haloferax</taxon>
    </lineage>
</organism>
<dbReference type="RefSeq" id="WP_151138425.1">
    <property type="nucleotide sequence ID" value="NZ_VZUS01000001.1"/>
</dbReference>
<evidence type="ECO:0000313" key="2">
    <source>
        <dbReference type="EMBL" id="KAB1188554.1"/>
    </source>
</evidence>
<feature type="domain" description="DUF7513" evidence="1">
    <location>
        <begin position="1"/>
        <end position="81"/>
    </location>
</feature>
<sequence>MSRLEKLLAGWTFRTATPSFEAGEVITAYVTHRDADGFSVRVGDSVIRIGDADGVAVEAKVRLKVTSFDEATNEGTGDVVEVLETGV</sequence>
<reference evidence="2" key="1">
    <citation type="submission" date="2019-09" db="EMBL/GenBank/DDBJ databases">
        <title>Genomic analysis of Haloferax sp. CBA1149.</title>
        <authorList>
            <person name="Roh S.W."/>
        </authorList>
    </citation>
    <scope>NUCLEOTIDE SEQUENCE</scope>
    <source>
        <strain evidence="2">CBA1149</strain>
    </source>
</reference>
<evidence type="ECO:0000259" key="1">
    <source>
        <dbReference type="Pfam" id="PF24353"/>
    </source>
</evidence>